<evidence type="ECO:0000256" key="1">
    <source>
        <dbReference type="ARBA" id="ARBA00007596"/>
    </source>
</evidence>
<sequence>MRIQVALKCSECGNKNYYTTREKNKKEKLQLRKYCPKCNKHTNHVETKA</sequence>
<evidence type="ECO:0000313" key="6">
    <source>
        <dbReference type="EMBL" id="SHH56319.1"/>
    </source>
</evidence>
<dbReference type="OrthoDB" id="9801333at2"/>
<dbReference type="InterPro" id="IPR038584">
    <property type="entry name" value="Ribosomal_bL33_sf"/>
</dbReference>
<dbReference type="GO" id="GO:1990904">
    <property type="term" value="C:ribonucleoprotein complex"/>
    <property type="evidence" value="ECO:0007669"/>
    <property type="project" value="UniProtKB-KW"/>
</dbReference>
<dbReference type="GO" id="GO:0005840">
    <property type="term" value="C:ribosome"/>
    <property type="evidence" value="ECO:0007669"/>
    <property type="project" value="UniProtKB-KW"/>
</dbReference>
<keyword evidence="3 5" id="KW-0687">Ribonucleoprotein</keyword>
<reference evidence="7" key="1">
    <citation type="submission" date="2016-11" db="EMBL/GenBank/DDBJ databases">
        <authorList>
            <person name="Varghese N."/>
            <person name="Submissions S."/>
        </authorList>
    </citation>
    <scope>NUCLEOTIDE SEQUENCE [LARGE SCALE GENOMIC DNA]</scope>
    <source>
        <strain evidence="7">DSM 15807</strain>
    </source>
</reference>
<dbReference type="NCBIfam" id="TIGR01023">
    <property type="entry name" value="rpmG_bact"/>
    <property type="match status" value="1"/>
</dbReference>
<dbReference type="Gene3D" id="2.20.28.120">
    <property type="entry name" value="Ribosomal protein L33"/>
    <property type="match status" value="1"/>
</dbReference>
<dbReference type="AlphaFoldDB" id="A0A1M5TZY5"/>
<dbReference type="HAMAP" id="MF_00294">
    <property type="entry name" value="Ribosomal_bL33"/>
    <property type="match status" value="1"/>
</dbReference>
<keyword evidence="2 5" id="KW-0689">Ribosomal protein</keyword>
<dbReference type="InterPro" id="IPR011332">
    <property type="entry name" value="Ribosomal_zn-bd"/>
</dbReference>
<keyword evidence="7" id="KW-1185">Reference proteome</keyword>
<dbReference type="GO" id="GO:0005737">
    <property type="term" value="C:cytoplasm"/>
    <property type="evidence" value="ECO:0007669"/>
    <property type="project" value="UniProtKB-ARBA"/>
</dbReference>
<evidence type="ECO:0000256" key="3">
    <source>
        <dbReference type="ARBA" id="ARBA00023274"/>
    </source>
</evidence>
<evidence type="ECO:0000256" key="2">
    <source>
        <dbReference type="ARBA" id="ARBA00022980"/>
    </source>
</evidence>
<evidence type="ECO:0000313" key="7">
    <source>
        <dbReference type="Proteomes" id="UP000242592"/>
    </source>
</evidence>
<dbReference type="SUPFAM" id="SSF57829">
    <property type="entry name" value="Zn-binding ribosomal proteins"/>
    <property type="match status" value="1"/>
</dbReference>
<dbReference type="RefSeq" id="WP_073073840.1">
    <property type="nucleotide sequence ID" value="NZ_FQXN01000007.1"/>
</dbReference>
<evidence type="ECO:0000256" key="5">
    <source>
        <dbReference type="HAMAP-Rule" id="MF_00294"/>
    </source>
</evidence>
<dbReference type="GO" id="GO:0006412">
    <property type="term" value="P:translation"/>
    <property type="evidence" value="ECO:0007669"/>
    <property type="project" value="UniProtKB-UniRule"/>
</dbReference>
<dbReference type="PANTHER" id="PTHR43168">
    <property type="entry name" value="50S RIBOSOMAL PROTEIN L33, CHLOROPLASTIC"/>
    <property type="match status" value="1"/>
</dbReference>
<evidence type="ECO:0000256" key="4">
    <source>
        <dbReference type="ARBA" id="ARBA00035176"/>
    </source>
</evidence>
<comment type="similarity">
    <text evidence="1 5">Belongs to the bacterial ribosomal protein bL33 family.</text>
</comment>
<organism evidence="6 7">
    <name type="scientific">Thermosipho atlanticus DSM 15807</name>
    <dbReference type="NCBI Taxonomy" id="1123380"/>
    <lineage>
        <taxon>Bacteria</taxon>
        <taxon>Thermotogati</taxon>
        <taxon>Thermotogota</taxon>
        <taxon>Thermotogae</taxon>
        <taxon>Thermotogales</taxon>
        <taxon>Fervidobacteriaceae</taxon>
        <taxon>Thermosipho</taxon>
    </lineage>
</organism>
<dbReference type="Pfam" id="PF00471">
    <property type="entry name" value="Ribosomal_L33"/>
    <property type="match status" value="1"/>
</dbReference>
<dbReference type="Proteomes" id="UP000242592">
    <property type="component" value="Unassembled WGS sequence"/>
</dbReference>
<dbReference type="NCBIfam" id="NF001860">
    <property type="entry name" value="PRK00595.1"/>
    <property type="match status" value="1"/>
</dbReference>
<gene>
    <name evidence="5" type="primary">rpmG</name>
    <name evidence="6" type="ORF">SAMN02745199_1558</name>
</gene>
<dbReference type="EMBL" id="FQXN01000007">
    <property type="protein sequence ID" value="SHH56319.1"/>
    <property type="molecule type" value="Genomic_DNA"/>
</dbReference>
<proteinExistence type="inferred from homology"/>
<dbReference type="STRING" id="1123380.SAMN02745199_1558"/>
<name>A0A1M5TZY5_9BACT</name>
<dbReference type="InterPro" id="IPR001705">
    <property type="entry name" value="Ribosomal_bL33"/>
</dbReference>
<dbReference type="PANTHER" id="PTHR43168:SF6">
    <property type="entry name" value="LARGE RIBOSOMAL SUBUNIT PROTEIN BL33A"/>
    <property type="match status" value="1"/>
</dbReference>
<dbReference type="NCBIfam" id="NF001764">
    <property type="entry name" value="PRK00504.1"/>
    <property type="match status" value="1"/>
</dbReference>
<dbReference type="GO" id="GO:0003735">
    <property type="term" value="F:structural constituent of ribosome"/>
    <property type="evidence" value="ECO:0007669"/>
    <property type="project" value="InterPro"/>
</dbReference>
<protein>
    <recommendedName>
        <fullName evidence="4 5">Large ribosomal subunit protein bL33</fullName>
    </recommendedName>
</protein>
<accession>A0A1M5TZY5</accession>